<evidence type="ECO:0000313" key="7">
    <source>
        <dbReference type="EMBL" id="UXE39813.1"/>
    </source>
</evidence>
<dbReference type="InterPro" id="IPR000847">
    <property type="entry name" value="LysR_HTH_N"/>
</dbReference>
<dbReference type="PaxDb" id="1286170-RORB6_01745"/>
<dbReference type="Proteomes" id="UP001350972">
    <property type="component" value="Chromosome"/>
</dbReference>
<dbReference type="Gene3D" id="1.10.10.10">
    <property type="entry name" value="Winged helix-like DNA-binding domain superfamily/Winged helix DNA-binding domain"/>
    <property type="match status" value="1"/>
</dbReference>
<feature type="domain" description="HTH lysR-type" evidence="5">
    <location>
        <begin position="2"/>
        <end position="59"/>
    </location>
</feature>
<keyword evidence="4" id="KW-0804">Transcription</keyword>
<evidence type="ECO:0000256" key="2">
    <source>
        <dbReference type="ARBA" id="ARBA00023015"/>
    </source>
</evidence>
<dbReference type="Gene3D" id="3.40.190.290">
    <property type="match status" value="1"/>
</dbReference>
<dbReference type="SUPFAM" id="SSF53850">
    <property type="entry name" value="Periplasmic binding protein-like II"/>
    <property type="match status" value="1"/>
</dbReference>
<dbReference type="Proteomes" id="UP000229713">
    <property type="component" value="Unassembled WGS sequence"/>
</dbReference>
<dbReference type="InterPro" id="IPR036390">
    <property type="entry name" value="WH_DNA-bd_sf"/>
</dbReference>
<evidence type="ECO:0000313" key="8">
    <source>
        <dbReference type="EMBL" id="WWC13281.1"/>
    </source>
</evidence>
<name>A0A225U1R5_RAOOR</name>
<dbReference type="FunFam" id="1.10.10.10:FF:000001">
    <property type="entry name" value="LysR family transcriptional regulator"/>
    <property type="match status" value="1"/>
</dbReference>
<dbReference type="PANTHER" id="PTHR30537">
    <property type="entry name" value="HTH-TYPE TRANSCRIPTIONAL REGULATOR"/>
    <property type="match status" value="1"/>
</dbReference>
<accession>A0A225U1R5</accession>
<dbReference type="AlphaFoldDB" id="A0A225U1R5"/>
<dbReference type="PROSITE" id="PS50931">
    <property type="entry name" value="HTH_LYSR"/>
    <property type="match status" value="1"/>
</dbReference>
<dbReference type="GO" id="GO:0043565">
    <property type="term" value="F:sequence-specific DNA binding"/>
    <property type="evidence" value="ECO:0007669"/>
    <property type="project" value="TreeGrafter"/>
</dbReference>
<dbReference type="SUPFAM" id="SSF46785">
    <property type="entry name" value="Winged helix' DNA-binding domain"/>
    <property type="match status" value="1"/>
</dbReference>
<keyword evidence="2" id="KW-0805">Transcription regulation</keyword>
<keyword evidence="10" id="KW-1185">Reference proteome</keyword>
<comment type="similarity">
    <text evidence="1">Belongs to the LysR transcriptional regulatory family.</text>
</comment>
<dbReference type="InterPro" id="IPR005119">
    <property type="entry name" value="LysR_subst-bd"/>
</dbReference>
<evidence type="ECO:0000256" key="3">
    <source>
        <dbReference type="ARBA" id="ARBA00023125"/>
    </source>
</evidence>
<organism evidence="6 9">
    <name type="scientific">Raoultella ornithinolytica</name>
    <name type="common">Klebsiella ornithinolytica</name>
    <dbReference type="NCBI Taxonomy" id="54291"/>
    <lineage>
        <taxon>Bacteria</taxon>
        <taxon>Pseudomonadati</taxon>
        <taxon>Pseudomonadota</taxon>
        <taxon>Gammaproteobacteria</taxon>
        <taxon>Enterobacterales</taxon>
        <taxon>Enterobacteriaceae</taxon>
        <taxon>Klebsiella/Raoultella group</taxon>
        <taxon>Raoultella</taxon>
    </lineage>
</organism>
<dbReference type="RefSeq" id="WP_004864695.1">
    <property type="nucleotide sequence ID" value="NZ_ABDFAB020000014.1"/>
</dbReference>
<protein>
    <submittedName>
        <fullName evidence="6">LysR family transcriptional regulator</fullName>
    </submittedName>
</protein>
<reference evidence="7" key="2">
    <citation type="submission" date="2022-09" db="EMBL/GenBank/DDBJ databases">
        <title>Multidrug resistance Raoultella ornithinolytica Strain MQB_Silv_108.</title>
        <authorList>
            <person name="Quintela-Baluja M."/>
        </authorList>
    </citation>
    <scope>NUCLEOTIDE SEQUENCE</scope>
    <source>
        <strain evidence="7">MQB_Silv_108</strain>
    </source>
</reference>
<dbReference type="EMBL" id="NKYI01000028">
    <property type="protein sequence ID" value="PIK82296.1"/>
    <property type="molecule type" value="Genomic_DNA"/>
</dbReference>
<dbReference type="GO" id="GO:0006351">
    <property type="term" value="P:DNA-templated transcription"/>
    <property type="evidence" value="ECO:0007669"/>
    <property type="project" value="TreeGrafter"/>
</dbReference>
<dbReference type="EMBL" id="CP104450">
    <property type="protein sequence ID" value="UXE39813.1"/>
    <property type="molecule type" value="Genomic_DNA"/>
</dbReference>
<proteinExistence type="inferred from homology"/>
<dbReference type="Pfam" id="PF03466">
    <property type="entry name" value="LysR_substrate"/>
    <property type="match status" value="1"/>
</dbReference>
<evidence type="ECO:0000313" key="6">
    <source>
        <dbReference type="EMBL" id="PIK82296.1"/>
    </source>
</evidence>
<gene>
    <name evidence="6" type="ORF">CFY86_19055</name>
    <name evidence="8" type="ORF">LM286_08175</name>
    <name evidence="7" type="ORF">N2J37_08755</name>
</gene>
<dbReference type="InterPro" id="IPR036388">
    <property type="entry name" value="WH-like_DNA-bd_sf"/>
</dbReference>
<evidence type="ECO:0000256" key="4">
    <source>
        <dbReference type="ARBA" id="ARBA00023163"/>
    </source>
</evidence>
<sequence length="308" mass="34524">MFRLEDLTLFVRAAALGSFSDAAREVGQQPAQVSAAIKRLETTLNIRLFARSTRSLRLTPEGETWLPYATQMLDTLHAGLQKIQVPDDEVRGTLQIAVPSDLGRNLLLNVFRAFRQRHPALKLRILFSDHRTDVFKDPVDVAFRYGDNDDASFISLPVAPENRRVLVASPQWIARHGEPQTPEALAQHPALLYVLRGRQFDRWTLSLNGVVEHMQVSGDIISDDAEVIRRLAIAGEGFAYKSALDVSDDIRAGRLQILLPHYQGDRVPLNMICPHRKQLSAAVRLLYEEVKAHCETVQADALRGPVDV</sequence>
<dbReference type="Proteomes" id="UP001064206">
    <property type="component" value="Chromosome"/>
</dbReference>
<dbReference type="EMBL" id="CP145163">
    <property type="protein sequence ID" value="WWC13281.1"/>
    <property type="molecule type" value="Genomic_DNA"/>
</dbReference>
<dbReference type="InterPro" id="IPR058163">
    <property type="entry name" value="LysR-type_TF_proteobact-type"/>
</dbReference>
<dbReference type="GO" id="GO:0003700">
    <property type="term" value="F:DNA-binding transcription factor activity"/>
    <property type="evidence" value="ECO:0007669"/>
    <property type="project" value="InterPro"/>
</dbReference>
<dbReference type="CDD" id="cd08422">
    <property type="entry name" value="PBP2_CrgA_like"/>
    <property type="match status" value="1"/>
</dbReference>
<keyword evidence="3" id="KW-0238">DNA-binding</keyword>
<evidence type="ECO:0000313" key="10">
    <source>
        <dbReference type="Proteomes" id="UP001350972"/>
    </source>
</evidence>
<reference evidence="8 10" key="3">
    <citation type="submission" date="2024-02" db="EMBL/GenBank/DDBJ databases">
        <title>Tn5403 promotes plasmid rearrangements and degradation of the Klebsiella pneumoniae carbapenemase (KPC) transposon Tn4401.</title>
        <authorList>
            <person name="Sheppard A.E."/>
            <person name="Barry K.E."/>
            <person name="Parikh H.I."/>
            <person name="Vegesana K."/>
            <person name="Sebra R."/>
            <person name="George S."/>
            <person name="Sanderson N.D."/>
            <person name="Stoesser N."/>
            <person name="Eyre D.W."/>
            <person name="Crook D.W."/>
            <person name="Walker A.S."/>
            <person name="Mathers A.J."/>
        </authorList>
    </citation>
    <scope>NUCLEOTIDE SEQUENCE [LARGE SCALE GENOMIC DNA]</scope>
    <source>
        <strain evidence="8 10">CAV1921</strain>
    </source>
</reference>
<evidence type="ECO:0000313" key="9">
    <source>
        <dbReference type="Proteomes" id="UP000229713"/>
    </source>
</evidence>
<evidence type="ECO:0000259" key="5">
    <source>
        <dbReference type="PROSITE" id="PS50931"/>
    </source>
</evidence>
<dbReference type="PANTHER" id="PTHR30537:SF21">
    <property type="entry name" value="HTH-TYPE TRANSCRIPTIONAL REGULATOR SINR-RELATED"/>
    <property type="match status" value="1"/>
</dbReference>
<evidence type="ECO:0000256" key="1">
    <source>
        <dbReference type="ARBA" id="ARBA00009437"/>
    </source>
</evidence>
<reference evidence="6 9" key="1">
    <citation type="submission" date="2017-07" db="EMBL/GenBank/DDBJ databases">
        <title>Raoultella ornithinolytica strain HH3 draft genome.</title>
        <authorList>
            <person name="Duceppe M.-O."/>
            <person name="Huang H."/>
            <person name="Phipps-Todd B."/>
        </authorList>
    </citation>
    <scope>NUCLEOTIDE SEQUENCE [LARGE SCALE GENOMIC DNA]</scope>
    <source>
        <strain evidence="6 9">HH3</strain>
    </source>
</reference>
<dbReference type="Pfam" id="PF00126">
    <property type="entry name" value="HTH_1"/>
    <property type="match status" value="1"/>
</dbReference>